<accession>A0A2V0PPW9</accession>
<dbReference type="PANTHER" id="PTHR13509">
    <property type="entry name" value="SEC61 SUBUNIT BETA"/>
    <property type="match status" value="1"/>
</dbReference>
<dbReference type="STRING" id="307507.A0A2V0PPW9"/>
<keyword evidence="9 11" id="KW-0472">Membrane</keyword>
<comment type="caution">
    <text evidence="12">The sequence shown here is derived from an EMBL/GenBank/DDBJ whole genome shotgun (WGS) entry which is preliminary data.</text>
</comment>
<reference evidence="12 13" key="1">
    <citation type="journal article" date="2018" name="Sci. Rep.">
        <title>Raphidocelis subcapitata (=Pseudokirchneriella subcapitata) provides an insight into genome evolution and environmental adaptations in the Sphaeropleales.</title>
        <authorList>
            <person name="Suzuki S."/>
            <person name="Yamaguchi H."/>
            <person name="Nakajima N."/>
            <person name="Kawachi M."/>
        </authorList>
    </citation>
    <scope>NUCLEOTIDE SEQUENCE [LARGE SCALE GENOMIC DNA]</scope>
    <source>
        <strain evidence="12 13">NIES-35</strain>
    </source>
</reference>
<feature type="transmembrane region" description="Helical" evidence="11">
    <location>
        <begin position="66"/>
        <end position="85"/>
    </location>
</feature>
<dbReference type="GO" id="GO:0006886">
    <property type="term" value="P:intracellular protein transport"/>
    <property type="evidence" value="ECO:0007669"/>
    <property type="project" value="InterPro"/>
</dbReference>
<keyword evidence="5" id="KW-0256">Endoplasmic reticulum</keyword>
<evidence type="ECO:0000256" key="7">
    <source>
        <dbReference type="ARBA" id="ARBA00022989"/>
    </source>
</evidence>
<protein>
    <recommendedName>
        <fullName evidence="14">Protein transport protein Sec61 subunit beta</fullName>
    </recommendedName>
</protein>
<keyword evidence="13" id="KW-1185">Reference proteome</keyword>
<keyword evidence="8" id="KW-0811">Translocation</keyword>
<proteinExistence type="inferred from homology"/>
<evidence type="ECO:0000256" key="1">
    <source>
        <dbReference type="ARBA" id="ARBA00004389"/>
    </source>
</evidence>
<evidence type="ECO:0000256" key="9">
    <source>
        <dbReference type="ARBA" id="ARBA00023136"/>
    </source>
</evidence>
<keyword evidence="4 11" id="KW-0812">Transmembrane</keyword>
<evidence type="ECO:0000256" key="10">
    <source>
        <dbReference type="SAM" id="MobiDB-lite"/>
    </source>
</evidence>
<gene>
    <name evidence="12" type="ORF">Rsub_11961</name>
</gene>
<organism evidence="12 13">
    <name type="scientific">Raphidocelis subcapitata</name>
    <dbReference type="NCBI Taxonomy" id="307507"/>
    <lineage>
        <taxon>Eukaryota</taxon>
        <taxon>Viridiplantae</taxon>
        <taxon>Chlorophyta</taxon>
        <taxon>core chlorophytes</taxon>
        <taxon>Chlorophyceae</taxon>
        <taxon>CS clade</taxon>
        <taxon>Sphaeropleales</taxon>
        <taxon>Selenastraceae</taxon>
        <taxon>Raphidocelis</taxon>
    </lineage>
</organism>
<evidence type="ECO:0000256" key="3">
    <source>
        <dbReference type="ARBA" id="ARBA00022448"/>
    </source>
</evidence>
<evidence type="ECO:0000313" key="13">
    <source>
        <dbReference type="Proteomes" id="UP000247498"/>
    </source>
</evidence>
<dbReference type="EMBL" id="BDRX01000161">
    <property type="protein sequence ID" value="GBF99527.1"/>
    <property type="molecule type" value="Genomic_DNA"/>
</dbReference>
<keyword evidence="3" id="KW-0813">Transport</keyword>
<keyword evidence="6" id="KW-0653">Protein transport</keyword>
<evidence type="ECO:0000256" key="8">
    <source>
        <dbReference type="ARBA" id="ARBA00023010"/>
    </source>
</evidence>
<comment type="similarity">
    <text evidence="2">Belongs to the SEC61-beta family.</text>
</comment>
<feature type="compositionally biased region" description="Low complexity" evidence="10">
    <location>
        <begin position="36"/>
        <end position="48"/>
    </location>
</feature>
<dbReference type="GO" id="GO:0005784">
    <property type="term" value="C:Sec61 translocon complex"/>
    <property type="evidence" value="ECO:0007669"/>
    <property type="project" value="InterPro"/>
</dbReference>
<dbReference type="Proteomes" id="UP000247498">
    <property type="component" value="Unassembled WGS sequence"/>
</dbReference>
<evidence type="ECO:0008006" key="14">
    <source>
        <dbReference type="Google" id="ProtNLM"/>
    </source>
</evidence>
<evidence type="ECO:0000256" key="5">
    <source>
        <dbReference type="ARBA" id="ARBA00022824"/>
    </source>
</evidence>
<evidence type="ECO:0000256" key="2">
    <source>
        <dbReference type="ARBA" id="ARBA00006103"/>
    </source>
</evidence>
<name>A0A2V0PPW9_9CHLO</name>
<keyword evidence="7 11" id="KW-1133">Transmembrane helix</keyword>
<dbReference type="InterPro" id="IPR016482">
    <property type="entry name" value="SecG/Sec61-beta/Sbh"/>
</dbReference>
<dbReference type="FunCoup" id="A0A2V0PPW9">
    <property type="interactions" value="329"/>
</dbReference>
<evidence type="ECO:0000256" key="4">
    <source>
        <dbReference type="ARBA" id="ARBA00022692"/>
    </source>
</evidence>
<evidence type="ECO:0000256" key="6">
    <source>
        <dbReference type="ARBA" id="ARBA00022927"/>
    </source>
</evidence>
<evidence type="ECO:0000256" key="11">
    <source>
        <dbReference type="SAM" id="Phobius"/>
    </source>
</evidence>
<dbReference type="AlphaFoldDB" id="A0A2V0PPW9"/>
<dbReference type="Pfam" id="PF03911">
    <property type="entry name" value="Sec61_beta"/>
    <property type="match status" value="1"/>
</dbReference>
<dbReference type="InParanoid" id="A0A2V0PPW9"/>
<dbReference type="InterPro" id="IPR030671">
    <property type="entry name" value="Sec61-beta/Sbh"/>
</dbReference>
<comment type="subcellular location">
    <subcellularLocation>
        <location evidence="1">Endoplasmic reticulum membrane</location>
        <topology evidence="1">Single-pass membrane protein</topology>
    </subcellularLocation>
</comment>
<feature type="region of interest" description="Disordered" evidence="10">
    <location>
        <begin position="1"/>
        <end position="48"/>
    </location>
</feature>
<sequence length="90" mass="9274">MAGGSTSQTSTAVTRGGRGGVTAGSAGAGSLRQRRPAGAARSSRGFGSSMMNFYTDDSPGIKIQPVWVIVMSLSFILFVTILHIIGKLRG</sequence>
<dbReference type="OrthoDB" id="5401193at2759"/>
<evidence type="ECO:0000313" key="12">
    <source>
        <dbReference type="EMBL" id="GBF99527.1"/>
    </source>
</evidence>